<proteinExistence type="predicted"/>
<dbReference type="AlphaFoldDB" id="A8WVL5"/>
<evidence type="ECO:0000313" key="3">
    <source>
        <dbReference type="Proteomes" id="UP000008549"/>
    </source>
</evidence>
<gene>
    <name evidence="2 4" type="ORF">CBG03689</name>
    <name evidence="2" type="ORF">CBG_03689</name>
</gene>
<keyword evidence="3" id="KW-1185">Reference proteome</keyword>
<dbReference type="KEGG" id="cbr:CBG_03689"/>
<reference evidence="2 3" key="1">
    <citation type="journal article" date="2003" name="PLoS Biol.">
        <title>The genome sequence of Caenorhabditis briggsae: a platform for comparative genomics.</title>
        <authorList>
            <person name="Stein L.D."/>
            <person name="Bao Z."/>
            <person name="Blasiar D."/>
            <person name="Blumenthal T."/>
            <person name="Brent M.R."/>
            <person name="Chen N."/>
            <person name="Chinwalla A."/>
            <person name="Clarke L."/>
            <person name="Clee C."/>
            <person name="Coghlan A."/>
            <person name="Coulson A."/>
            <person name="D'Eustachio P."/>
            <person name="Fitch D.H."/>
            <person name="Fulton L.A."/>
            <person name="Fulton R.E."/>
            <person name="Griffiths-Jones S."/>
            <person name="Harris T.W."/>
            <person name="Hillier L.W."/>
            <person name="Kamath R."/>
            <person name="Kuwabara P.E."/>
            <person name="Mardis E.R."/>
            <person name="Marra M.A."/>
            <person name="Miner T.L."/>
            <person name="Minx P."/>
            <person name="Mullikin J.C."/>
            <person name="Plumb R.W."/>
            <person name="Rogers J."/>
            <person name="Schein J.E."/>
            <person name="Sohrmann M."/>
            <person name="Spieth J."/>
            <person name="Stajich J.E."/>
            <person name="Wei C."/>
            <person name="Willey D."/>
            <person name="Wilson R.K."/>
            <person name="Durbin R."/>
            <person name="Waterston R.H."/>
        </authorList>
    </citation>
    <scope>NUCLEOTIDE SEQUENCE [LARGE SCALE GENOMIC DNA]</scope>
    <source>
        <strain evidence="2 3">AF16</strain>
    </source>
</reference>
<dbReference type="RefSeq" id="XP_002629963.1">
    <property type="nucleotide sequence ID" value="XM_002629917.1"/>
</dbReference>
<dbReference type="HOGENOM" id="CLU_2415258_0_0_1"/>
<protein>
    <submittedName>
        <fullName evidence="2">Protein CBG03689</fullName>
    </submittedName>
</protein>
<sequence>MDTISDNCSRIEPLQEASGSKTQMPARRTTTHPSVTSQDTNFNNHPFFCRKTMSKTMATSAHMVDFLGKKGLTLKIATVYEPGIQIFHNELS</sequence>
<organism evidence="2 3">
    <name type="scientific">Caenorhabditis briggsae</name>
    <dbReference type="NCBI Taxonomy" id="6238"/>
    <lineage>
        <taxon>Eukaryota</taxon>
        <taxon>Metazoa</taxon>
        <taxon>Ecdysozoa</taxon>
        <taxon>Nematoda</taxon>
        <taxon>Chromadorea</taxon>
        <taxon>Rhabditida</taxon>
        <taxon>Rhabditina</taxon>
        <taxon>Rhabditomorpha</taxon>
        <taxon>Rhabditoidea</taxon>
        <taxon>Rhabditidae</taxon>
        <taxon>Peloderinae</taxon>
        <taxon>Caenorhabditis</taxon>
    </lineage>
</organism>
<dbReference type="InParanoid" id="A8WVL5"/>
<name>A8WVL5_CAEBR</name>
<dbReference type="CTD" id="8573185"/>
<feature type="compositionally biased region" description="Polar residues" evidence="1">
    <location>
        <begin position="31"/>
        <end position="41"/>
    </location>
</feature>
<evidence type="ECO:0000313" key="2">
    <source>
        <dbReference type="EMBL" id="CAP24526.1"/>
    </source>
</evidence>
<dbReference type="GeneID" id="8573185"/>
<dbReference type="Proteomes" id="UP000008549">
    <property type="component" value="Unassembled WGS sequence"/>
</dbReference>
<feature type="region of interest" description="Disordered" evidence="1">
    <location>
        <begin position="1"/>
        <end position="41"/>
    </location>
</feature>
<accession>A8WVL5</accession>
<dbReference type="WormBase" id="CBG03689">
    <property type="protein sequence ID" value="CBP42128"/>
    <property type="gene ID" value="WBGene00026495"/>
</dbReference>
<evidence type="ECO:0000313" key="4">
    <source>
        <dbReference type="WormBase" id="CBG03689"/>
    </source>
</evidence>
<reference evidence="2 3" key="2">
    <citation type="journal article" date="2011" name="PLoS Genet.">
        <title>Caenorhabditis briggsae recombinant inbred line genotypes reveal inter-strain incompatibility and the evolution of recombination.</title>
        <authorList>
            <person name="Ross J.A."/>
            <person name="Koboldt D.C."/>
            <person name="Staisch J.E."/>
            <person name="Chamberlin H.M."/>
            <person name="Gupta B.P."/>
            <person name="Miller R.D."/>
            <person name="Baird S.E."/>
            <person name="Haag E.S."/>
        </authorList>
    </citation>
    <scope>NUCLEOTIDE SEQUENCE [LARGE SCALE GENOMIC DNA]</scope>
    <source>
        <strain evidence="2 3">AF16</strain>
    </source>
</reference>
<dbReference type="EMBL" id="HE600948">
    <property type="protein sequence ID" value="CAP24526.1"/>
    <property type="molecule type" value="Genomic_DNA"/>
</dbReference>
<evidence type="ECO:0000256" key="1">
    <source>
        <dbReference type="SAM" id="MobiDB-lite"/>
    </source>
</evidence>